<dbReference type="KEGG" id="dpx:DAPPUDRAFT_114742"/>
<protein>
    <submittedName>
        <fullName evidence="1">Uncharacterized protein</fullName>
    </submittedName>
</protein>
<organism evidence="1 2">
    <name type="scientific">Daphnia pulex</name>
    <name type="common">Water flea</name>
    <dbReference type="NCBI Taxonomy" id="6669"/>
    <lineage>
        <taxon>Eukaryota</taxon>
        <taxon>Metazoa</taxon>
        <taxon>Ecdysozoa</taxon>
        <taxon>Arthropoda</taxon>
        <taxon>Crustacea</taxon>
        <taxon>Branchiopoda</taxon>
        <taxon>Diplostraca</taxon>
        <taxon>Cladocera</taxon>
        <taxon>Anomopoda</taxon>
        <taxon>Daphniidae</taxon>
        <taxon>Daphnia</taxon>
    </lineage>
</organism>
<reference evidence="1 2" key="1">
    <citation type="journal article" date="2011" name="Science">
        <title>The ecoresponsive genome of Daphnia pulex.</title>
        <authorList>
            <person name="Colbourne J.K."/>
            <person name="Pfrender M.E."/>
            <person name="Gilbert D."/>
            <person name="Thomas W.K."/>
            <person name="Tucker A."/>
            <person name="Oakley T.H."/>
            <person name="Tokishita S."/>
            <person name="Aerts A."/>
            <person name="Arnold G.J."/>
            <person name="Basu M.K."/>
            <person name="Bauer D.J."/>
            <person name="Caceres C.E."/>
            <person name="Carmel L."/>
            <person name="Casola C."/>
            <person name="Choi J.H."/>
            <person name="Detter J.C."/>
            <person name="Dong Q."/>
            <person name="Dusheyko S."/>
            <person name="Eads B.D."/>
            <person name="Frohlich T."/>
            <person name="Geiler-Samerotte K.A."/>
            <person name="Gerlach D."/>
            <person name="Hatcher P."/>
            <person name="Jogdeo S."/>
            <person name="Krijgsveld J."/>
            <person name="Kriventseva E.V."/>
            <person name="Kultz D."/>
            <person name="Laforsch C."/>
            <person name="Lindquist E."/>
            <person name="Lopez J."/>
            <person name="Manak J.R."/>
            <person name="Muller J."/>
            <person name="Pangilinan J."/>
            <person name="Patwardhan R.P."/>
            <person name="Pitluck S."/>
            <person name="Pritham E.J."/>
            <person name="Rechtsteiner A."/>
            <person name="Rho M."/>
            <person name="Rogozin I.B."/>
            <person name="Sakarya O."/>
            <person name="Salamov A."/>
            <person name="Schaack S."/>
            <person name="Shapiro H."/>
            <person name="Shiga Y."/>
            <person name="Skalitzky C."/>
            <person name="Smith Z."/>
            <person name="Souvorov A."/>
            <person name="Sung W."/>
            <person name="Tang Z."/>
            <person name="Tsuchiya D."/>
            <person name="Tu H."/>
            <person name="Vos H."/>
            <person name="Wang M."/>
            <person name="Wolf Y.I."/>
            <person name="Yamagata H."/>
            <person name="Yamada T."/>
            <person name="Ye Y."/>
            <person name="Shaw J.R."/>
            <person name="Andrews J."/>
            <person name="Crease T.J."/>
            <person name="Tang H."/>
            <person name="Lucas S.M."/>
            <person name="Robertson H.M."/>
            <person name="Bork P."/>
            <person name="Koonin E.V."/>
            <person name="Zdobnov E.M."/>
            <person name="Grigoriev I.V."/>
            <person name="Lynch M."/>
            <person name="Boore J.L."/>
        </authorList>
    </citation>
    <scope>NUCLEOTIDE SEQUENCE [LARGE SCALE GENOMIC DNA]</scope>
</reference>
<gene>
    <name evidence="1" type="ORF">DAPPUDRAFT_114742</name>
</gene>
<evidence type="ECO:0000313" key="1">
    <source>
        <dbReference type="EMBL" id="EFX68262.1"/>
    </source>
</evidence>
<evidence type="ECO:0000313" key="2">
    <source>
        <dbReference type="Proteomes" id="UP000000305"/>
    </source>
</evidence>
<dbReference type="OrthoDB" id="5985011at2759"/>
<dbReference type="AlphaFoldDB" id="E9HJ43"/>
<dbReference type="HOGENOM" id="CLU_1231009_0_0_1"/>
<proteinExistence type="predicted"/>
<dbReference type="Proteomes" id="UP000000305">
    <property type="component" value="Unassembled WGS sequence"/>
</dbReference>
<dbReference type="EMBL" id="GL732659">
    <property type="protein sequence ID" value="EFX68262.1"/>
    <property type="molecule type" value="Genomic_DNA"/>
</dbReference>
<accession>E9HJ43</accession>
<name>E9HJ43_DAPPU</name>
<dbReference type="PhylomeDB" id="E9HJ43"/>
<sequence length="225" mass="25610">MRCWAFFHDPSKLLFVEDCSKLIAYPLHEPRPDFMLEDITLTECSSFAKKNLKIGEEELVLHRAHCAGVKALRKDPTKTAKELQQGDGIGYPPCKFAPAAADNGTWISIVGKEYKKTEAGMGARSVIKNFHVKIKRSIDEKNRKINYNVDFDHEVVELSSPYRRRSVEVSVCKNWPSYSKVGQEVDFSLTFQILCGEKSLQDCIFQKLSEDELKANTAKWCKATK</sequence>
<keyword evidence="2" id="KW-1185">Reference proteome</keyword>
<dbReference type="InParanoid" id="E9HJ43"/>